<dbReference type="Gene3D" id="1.25.40.10">
    <property type="entry name" value="Tetratricopeptide repeat domain"/>
    <property type="match status" value="2"/>
</dbReference>
<accession>A0A074X1Z8</accession>
<evidence type="ECO:0000256" key="1">
    <source>
        <dbReference type="ARBA" id="ARBA00004123"/>
    </source>
</evidence>
<gene>
    <name evidence="5" type="ORF">M438DRAFT_349751</name>
</gene>
<organism evidence="5 6">
    <name type="scientific">Aureobasidium pullulans EXF-150</name>
    <dbReference type="NCBI Taxonomy" id="1043002"/>
    <lineage>
        <taxon>Eukaryota</taxon>
        <taxon>Fungi</taxon>
        <taxon>Dikarya</taxon>
        <taxon>Ascomycota</taxon>
        <taxon>Pezizomycotina</taxon>
        <taxon>Dothideomycetes</taxon>
        <taxon>Dothideomycetidae</taxon>
        <taxon>Dothideales</taxon>
        <taxon>Saccotheciaceae</taxon>
        <taxon>Aureobasidium</taxon>
    </lineage>
</organism>
<keyword evidence="3" id="KW-0539">Nucleus</keyword>
<dbReference type="STRING" id="1043002.A0A074X1Z8"/>
<feature type="region of interest" description="Disordered" evidence="4">
    <location>
        <begin position="1"/>
        <end position="94"/>
    </location>
</feature>
<sequence length="1082" mass="123052">MSQPSRDVPKFSSFRAKTLPVQEQPSIPTTLKRQRSSESPHHSVKRHKTPRVSNSPPHDHGPSRIKSATSEPHSRNGHHQRRHSRVPSATKQPLLVRHDKDSDLFIFDGKGDRQNVAYQSLHKYSIPPYQRVGYGNILGLDLRFKIDRAESTIDKVFIIDKSAASKQVPQRLLLKRSKNQELPALLAHDKNELDLAQDFVVFSPSTDIDADPVSSPNDPGSFRDLVYPESHAPQVQKSSDLVPTADLQARQRNIQLIRATKINPSDLQAWLDLASHQEHLVSPAFDASSMINSERKTLADLRIAVYEKALKQFPENEAPLREELLLRLLSEASITLEAQKYKQKLQDTLQQHLTSFPIWTLYLNACQANPVEFRFEDVKAFFIRSLRTLGSNNNANHNLEAQHMILYLTLRYTFFLRDTGYVELSIATWQALCEYHLFRPEHLAHLGRDFILADFEKFWESERPRFGEEGARGWCIHDQDDGIDPELRSILPDGKLASSLPFKSFSTLENTMNELLRFPGRTMDQPGNEDPFHVVFFSDLQEVLAATTSALSRDGFLDALFCYLGLPEMNDTSITQRLPASRRRWRNDVFLDHGLLHSDLAISDHSNLDENLMPCYQTSTDLLFSRAFQGLSRSSTPSDGSSHDQQTKPDVARFAQRILSSLVQLYPSDDGLAEYYLAFQLSCFPSEASRVAKKILKQRPSSLRLYNACATIEAKLGKTDKAIQIWTGAIKMKASFSAAAQQEFVLLWRGLIWCDLETNNAETAVSHLASFGCGDASIDSESTSMSTVTLLRLRKAFKDGFEHASSQSQPHLAALNAEMLALVAYLTESDGLCASINTIQTQYHASTQRSSENHILLELLHQIKASILSYHVRQKRAYRPAFLRCELEASIKLFPTNTIFLEMYRDNEVRFRLDDRVRSILKTQVLTNSQSPLVGWTFAISQELLRYTNQSSGATAESVRSTFNRALLAAGSPVRFSQLLWMKWFQFEKQAALKEAVVTSTFAKRKNAVEQQPLRKLKQVFLSGLHTLPWSKDWVLIGLDTFDRNDKLSWEERDLRRLYNVLAERELRIRVEGLEAILVENE</sequence>
<dbReference type="OrthoDB" id="5300331at2759"/>
<dbReference type="Proteomes" id="UP000030706">
    <property type="component" value="Unassembled WGS sequence"/>
</dbReference>
<comment type="subcellular location">
    <subcellularLocation>
        <location evidence="1">Nucleus</location>
    </subcellularLocation>
</comment>
<reference evidence="5 6" key="1">
    <citation type="journal article" date="2014" name="BMC Genomics">
        <title>Genome sequencing of four Aureobasidium pullulans varieties: biotechnological potential, stress tolerance, and description of new species.</title>
        <authorList>
            <person name="Gostin Ar C."/>
            <person name="Ohm R.A."/>
            <person name="Kogej T."/>
            <person name="Sonjak S."/>
            <person name="Turk M."/>
            <person name="Zajc J."/>
            <person name="Zalar P."/>
            <person name="Grube M."/>
            <person name="Sun H."/>
            <person name="Han J."/>
            <person name="Sharma A."/>
            <person name="Chiniquy J."/>
            <person name="Ngan C.Y."/>
            <person name="Lipzen A."/>
            <person name="Barry K."/>
            <person name="Grigoriev I.V."/>
            <person name="Gunde-Cimerman N."/>
        </authorList>
    </citation>
    <scope>NUCLEOTIDE SEQUENCE [LARGE SCALE GENOMIC DNA]</scope>
    <source>
        <strain evidence="5 6">EXF-150</strain>
    </source>
</reference>
<evidence type="ECO:0000256" key="2">
    <source>
        <dbReference type="ARBA" id="ARBA00009265"/>
    </source>
</evidence>
<keyword evidence="6" id="KW-1185">Reference proteome</keyword>
<feature type="compositionally biased region" description="Polar residues" evidence="4">
    <location>
        <begin position="21"/>
        <end position="31"/>
    </location>
</feature>
<dbReference type="InterPro" id="IPR013633">
    <property type="entry name" value="NRDE-2"/>
</dbReference>
<protein>
    <submittedName>
        <fullName evidence="5">DUF1740-domain-containing protein</fullName>
    </submittedName>
</protein>
<dbReference type="PANTHER" id="PTHR13471:SF0">
    <property type="entry name" value="NUCLEAR EXOSOME REGULATOR NRDE2"/>
    <property type="match status" value="1"/>
</dbReference>
<evidence type="ECO:0000256" key="4">
    <source>
        <dbReference type="SAM" id="MobiDB-lite"/>
    </source>
</evidence>
<dbReference type="PANTHER" id="PTHR13471">
    <property type="entry name" value="TETRATRICOPEPTIDE-LIKE HELICAL"/>
    <property type="match status" value="1"/>
</dbReference>
<evidence type="ECO:0000256" key="3">
    <source>
        <dbReference type="ARBA" id="ARBA00023242"/>
    </source>
</evidence>
<dbReference type="RefSeq" id="XP_029755625.1">
    <property type="nucleotide sequence ID" value="XM_029906467.1"/>
</dbReference>
<evidence type="ECO:0000313" key="6">
    <source>
        <dbReference type="Proteomes" id="UP000030706"/>
    </source>
</evidence>
<dbReference type="GO" id="GO:0071013">
    <property type="term" value="C:catalytic step 2 spliceosome"/>
    <property type="evidence" value="ECO:0007669"/>
    <property type="project" value="TreeGrafter"/>
</dbReference>
<dbReference type="InterPro" id="IPR011990">
    <property type="entry name" value="TPR-like_helical_dom_sf"/>
</dbReference>
<dbReference type="GeneID" id="40748773"/>
<evidence type="ECO:0000313" key="5">
    <source>
        <dbReference type="EMBL" id="KEQ79438.1"/>
    </source>
</evidence>
<name>A0A074X1Z8_AURPU</name>
<dbReference type="GO" id="GO:1902369">
    <property type="term" value="P:negative regulation of RNA catabolic process"/>
    <property type="evidence" value="ECO:0007669"/>
    <property type="project" value="TreeGrafter"/>
</dbReference>
<proteinExistence type="inferred from homology"/>
<dbReference type="EMBL" id="KL585006">
    <property type="protein sequence ID" value="KEQ79438.1"/>
    <property type="molecule type" value="Genomic_DNA"/>
</dbReference>
<dbReference type="HOGENOM" id="CLU_007550_0_0_1"/>
<dbReference type="AlphaFoldDB" id="A0A074X1Z8"/>
<comment type="similarity">
    <text evidence="2">Belongs to the NRDE2 family.</text>
</comment>
<dbReference type="GO" id="GO:0031048">
    <property type="term" value="P:regulatory ncRNA-mediated heterochromatin formation"/>
    <property type="evidence" value="ECO:0007669"/>
    <property type="project" value="TreeGrafter"/>
</dbReference>
<dbReference type="SUPFAM" id="SSF48452">
    <property type="entry name" value="TPR-like"/>
    <property type="match status" value="1"/>
</dbReference>
<dbReference type="Pfam" id="PF08424">
    <property type="entry name" value="NRDE-2"/>
    <property type="match status" value="1"/>
</dbReference>
<feature type="compositionally biased region" description="Basic residues" evidence="4">
    <location>
        <begin position="75"/>
        <end position="85"/>
    </location>
</feature>